<proteinExistence type="predicted"/>
<keyword evidence="2" id="KW-1185">Reference proteome</keyword>
<dbReference type="OrthoDB" id="1936608at2759"/>
<evidence type="ECO:0000313" key="2">
    <source>
        <dbReference type="Proteomes" id="UP000585474"/>
    </source>
</evidence>
<protein>
    <recommendedName>
        <fullName evidence="3">Reverse transcriptase</fullName>
    </recommendedName>
</protein>
<evidence type="ECO:0000313" key="1">
    <source>
        <dbReference type="EMBL" id="GFZ09662.1"/>
    </source>
</evidence>
<reference evidence="1 2" key="1">
    <citation type="submission" date="2019-07" db="EMBL/GenBank/DDBJ databases">
        <title>De Novo Assembly of kiwifruit Actinidia rufa.</title>
        <authorList>
            <person name="Sugita-Konishi S."/>
            <person name="Sato K."/>
            <person name="Mori E."/>
            <person name="Abe Y."/>
            <person name="Kisaki G."/>
            <person name="Hamano K."/>
            <person name="Suezawa K."/>
            <person name="Otani M."/>
            <person name="Fukuda T."/>
            <person name="Manabe T."/>
            <person name="Gomi K."/>
            <person name="Tabuchi M."/>
            <person name="Akimitsu K."/>
            <person name="Kataoka I."/>
        </authorList>
    </citation>
    <scope>NUCLEOTIDE SEQUENCE [LARGE SCALE GENOMIC DNA]</scope>
    <source>
        <strain evidence="2">cv. Fuchu</strain>
    </source>
</reference>
<evidence type="ECO:0008006" key="3">
    <source>
        <dbReference type="Google" id="ProtNLM"/>
    </source>
</evidence>
<dbReference type="Proteomes" id="UP000585474">
    <property type="component" value="Unassembled WGS sequence"/>
</dbReference>
<dbReference type="AlphaFoldDB" id="A0A7J0GG14"/>
<name>A0A7J0GG14_9ERIC</name>
<dbReference type="InterPro" id="IPR052343">
    <property type="entry name" value="Retrotransposon-Effector_Assoc"/>
</dbReference>
<dbReference type="EMBL" id="BJWL01000021">
    <property type="protein sequence ID" value="GFZ09662.1"/>
    <property type="molecule type" value="Genomic_DNA"/>
</dbReference>
<accession>A0A7J0GG14</accession>
<gene>
    <name evidence="1" type="ORF">Acr_21g0002610</name>
</gene>
<dbReference type="PANTHER" id="PTHR46890">
    <property type="entry name" value="NON-LTR RETROLELEMENT REVERSE TRANSCRIPTASE-LIKE PROTEIN-RELATED"/>
    <property type="match status" value="1"/>
</dbReference>
<dbReference type="PANTHER" id="PTHR46890:SF48">
    <property type="entry name" value="RNA-DIRECTED DNA POLYMERASE"/>
    <property type="match status" value="1"/>
</dbReference>
<sequence length="355" mass="40417">MSNNLEDQYLEAVAAAVASKVSAEMNNALLRIFREDEVSITLSQLYPTKAPGLDVLAKRLKLILPHIISETQGAFVPGHLIKDNVLVAFDINHYFKGKTWGKTGHASLKLDMSKAYDRVKWILLEKMMKALGSAERWVELVMKCVKSVSYSVVFNAEQLDDSLFFFHAMRDEAMAIREILHIYEKASVQQVNIDKSALVLSKNTSPETAQMLSDILRIQAKGTTRQISWIAYNHRKVKEVNLRQHKGEILAEAARLEGEISISSRDIWNCQPQTFGGGKRKVHRTRWGLMCKRKERGGMGFHNLEAFNLAILGKQAWLIFQYQDSLLHKVCKSRYIPVPRFQYQDSLPNSGVRII</sequence>
<comment type="caution">
    <text evidence="1">The sequence shown here is derived from an EMBL/GenBank/DDBJ whole genome shotgun (WGS) entry which is preliminary data.</text>
</comment>
<organism evidence="1 2">
    <name type="scientific">Actinidia rufa</name>
    <dbReference type="NCBI Taxonomy" id="165716"/>
    <lineage>
        <taxon>Eukaryota</taxon>
        <taxon>Viridiplantae</taxon>
        <taxon>Streptophyta</taxon>
        <taxon>Embryophyta</taxon>
        <taxon>Tracheophyta</taxon>
        <taxon>Spermatophyta</taxon>
        <taxon>Magnoliopsida</taxon>
        <taxon>eudicotyledons</taxon>
        <taxon>Gunneridae</taxon>
        <taxon>Pentapetalae</taxon>
        <taxon>asterids</taxon>
        <taxon>Ericales</taxon>
        <taxon>Actinidiaceae</taxon>
        <taxon>Actinidia</taxon>
    </lineage>
</organism>